<dbReference type="RefSeq" id="WP_343844713.1">
    <property type="nucleotide sequence ID" value="NZ_BAAAEI010000010.1"/>
</dbReference>
<evidence type="ECO:0000256" key="3">
    <source>
        <dbReference type="ARBA" id="ARBA00022692"/>
    </source>
</evidence>
<reference evidence="8" key="1">
    <citation type="journal article" date="2019" name="Int. J. Syst. Evol. Microbiol.">
        <title>The Global Catalogue of Microorganisms (GCM) 10K type strain sequencing project: providing services to taxonomists for standard genome sequencing and annotation.</title>
        <authorList>
            <consortium name="The Broad Institute Genomics Platform"/>
            <consortium name="The Broad Institute Genome Sequencing Center for Infectious Disease"/>
            <person name="Wu L."/>
            <person name="Ma J."/>
        </authorList>
    </citation>
    <scope>NUCLEOTIDE SEQUENCE [LARGE SCALE GENOMIC DNA]</scope>
    <source>
        <strain evidence="8">JCM 13378</strain>
    </source>
</reference>
<protein>
    <submittedName>
        <fullName evidence="7">DUF423 domain-containing protein</fullName>
    </submittedName>
</protein>
<proteinExistence type="inferred from homology"/>
<keyword evidence="3 6" id="KW-0812">Transmembrane</keyword>
<dbReference type="PANTHER" id="PTHR43461:SF1">
    <property type="entry name" value="TRANSMEMBRANE PROTEIN 256"/>
    <property type="match status" value="1"/>
</dbReference>
<gene>
    <name evidence="7" type="ORF">GCM10009092_20590</name>
</gene>
<keyword evidence="4 6" id="KW-1133">Transmembrane helix</keyword>
<name>A0ABP3GZ45_9ALTE</name>
<comment type="subcellular location">
    <subcellularLocation>
        <location evidence="1">Membrane</location>
        <topology evidence="1">Multi-pass membrane protein</topology>
    </subcellularLocation>
</comment>
<evidence type="ECO:0000256" key="4">
    <source>
        <dbReference type="ARBA" id="ARBA00022989"/>
    </source>
</evidence>
<feature type="transmembrane region" description="Helical" evidence="6">
    <location>
        <begin position="66"/>
        <end position="89"/>
    </location>
</feature>
<sequence>MKWILTLAAFFGLTGVMLGAFAAHGLKGKLENQLLAAFQTGVQYQLWHTLALILLVLLYRQQPQPLLQWAAISMCSGVVLFSGSLYLLAITGMKWLGPITPLGGLAMILGWLLLLIAALRGGQI</sequence>
<accession>A0ABP3GZ45</accession>
<organism evidence="7 8">
    <name type="scientific">Bowmanella denitrificans</name>
    <dbReference type="NCBI Taxonomy" id="366582"/>
    <lineage>
        <taxon>Bacteria</taxon>
        <taxon>Pseudomonadati</taxon>
        <taxon>Pseudomonadota</taxon>
        <taxon>Gammaproteobacteria</taxon>
        <taxon>Alteromonadales</taxon>
        <taxon>Alteromonadaceae</taxon>
        <taxon>Bowmanella</taxon>
    </lineage>
</organism>
<comment type="similarity">
    <text evidence="2">Belongs to the UPF0382 family.</text>
</comment>
<evidence type="ECO:0000313" key="7">
    <source>
        <dbReference type="EMBL" id="GAA0356232.1"/>
    </source>
</evidence>
<evidence type="ECO:0000256" key="5">
    <source>
        <dbReference type="ARBA" id="ARBA00023136"/>
    </source>
</evidence>
<dbReference type="EMBL" id="BAAAEI010000010">
    <property type="protein sequence ID" value="GAA0356232.1"/>
    <property type="molecule type" value="Genomic_DNA"/>
</dbReference>
<feature type="transmembrane region" description="Helical" evidence="6">
    <location>
        <begin position="95"/>
        <end position="119"/>
    </location>
</feature>
<dbReference type="Pfam" id="PF04241">
    <property type="entry name" value="DUF423"/>
    <property type="match status" value="1"/>
</dbReference>
<evidence type="ECO:0000256" key="2">
    <source>
        <dbReference type="ARBA" id="ARBA00009694"/>
    </source>
</evidence>
<keyword evidence="8" id="KW-1185">Reference proteome</keyword>
<evidence type="ECO:0000256" key="1">
    <source>
        <dbReference type="ARBA" id="ARBA00004141"/>
    </source>
</evidence>
<dbReference type="InterPro" id="IPR006696">
    <property type="entry name" value="DUF423"/>
</dbReference>
<keyword evidence="5 6" id="KW-0472">Membrane</keyword>
<dbReference type="Proteomes" id="UP001501757">
    <property type="component" value="Unassembled WGS sequence"/>
</dbReference>
<dbReference type="PANTHER" id="PTHR43461">
    <property type="entry name" value="TRANSMEMBRANE PROTEIN 256"/>
    <property type="match status" value="1"/>
</dbReference>
<feature type="transmembrane region" description="Helical" evidence="6">
    <location>
        <begin position="41"/>
        <end position="59"/>
    </location>
</feature>
<evidence type="ECO:0000256" key="6">
    <source>
        <dbReference type="SAM" id="Phobius"/>
    </source>
</evidence>
<comment type="caution">
    <text evidence="7">The sequence shown here is derived from an EMBL/GenBank/DDBJ whole genome shotgun (WGS) entry which is preliminary data.</text>
</comment>
<evidence type="ECO:0000313" key="8">
    <source>
        <dbReference type="Proteomes" id="UP001501757"/>
    </source>
</evidence>